<keyword evidence="1" id="KW-0378">Hydrolase</keyword>
<reference evidence="1 2" key="1">
    <citation type="submission" date="2016-10" db="EMBL/GenBank/DDBJ databases">
        <authorList>
            <person name="de Groot N.N."/>
        </authorList>
    </citation>
    <scope>NUCLEOTIDE SEQUENCE [LARGE SCALE GENOMIC DNA]</scope>
    <source>
        <strain evidence="1 2">DSM 1736</strain>
    </source>
</reference>
<dbReference type="OrthoDB" id="5420534at2"/>
<dbReference type="Proteomes" id="UP000214880">
    <property type="component" value="Unassembled WGS sequence"/>
</dbReference>
<proteinExistence type="predicted"/>
<dbReference type="InterPro" id="IPR026002">
    <property type="entry name" value="ATC_hydrolase-like"/>
</dbReference>
<evidence type="ECO:0000313" key="1">
    <source>
        <dbReference type="EMBL" id="SDL86844.1"/>
    </source>
</evidence>
<dbReference type="RefSeq" id="WP_092069151.1">
    <property type="nucleotide sequence ID" value="NZ_FNHB01000001.1"/>
</dbReference>
<evidence type="ECO:0000313" key="2">
    <source>
        <dbReference type="Proteomes" id="UP000214880"/>
    </source>
</evidence>
<name>A0A1G9NKF4_9FIRM</name>
<dbReference type="Pfam" id="PF14196">
    <property type="entry name" value="ATC_hydrolase"/>
    <property type="match status" value="1"/>
</dbReference>
<dbReference type="STRING" id="146817.SAMN04488502_1011040"/>
<protein>
    <submittedName>
        <fullName evidence="1">L-2-amino-thiazoline-4-carboxylic acid hydrolase</fullName>
    </submittedName>
</protein>
<keyword evidence="2" id="KW-1185">Reference proteome</keyword>
<dbReference type="GO" id="GO:0016787">
    <property type="term" value="F:hydrolase activity"/>
    <property type="evidence" value="ECO:0007669"/>
    <property type="project" value="UniProtKB-KW"/>
</dbReference>
<dbReference type="AlphaFoldDB" id="A0A1G9NKF4"/>
<organism evidence="1 2">
    <name type="scientific">Dendrosporobacter quercicolus</name>
    <dbReference type="NCBI Taxonomy" id="146817"/>
    <lineage>
        <taxon>Bacteria</taxon>
        <taxon>Bacillati</taxon>
        <taxon>Bacillota</taxon>
        <taxon>Negativicutes</taxon>
        <taxon>Selenomonadales</taxon>
        <taxon>Sporomusaceae</taxon>
        <taxon>Dendrosporobacter</taxon>
    </lineage>
</organism>
<gene>
    <name evidence="1" type="ORF">SAMN04488502_1011040</name>
</gene>
<sequence>MSEEKELTARSHAYLFGVIAKEVIDAYGEQGVEAIAKGVNIYGRQRGKRMAQRTLADGLEPSALNYVAYGEWSAKPGEMDFSIPAKNPDVQFWIKKCPWHDVWQENNFMEKYGHLYCKYVDIALAQGYNPALQFDILSNRGQGDEVCDMRLRGANATEQNEAELAARMEKLGSKAKMPWVYHCAHLYKTMWEVIVASFGYAGLELMQKALYAFGASNGQEAAESILKLMEIDYNAIPPYAGING</sequence>
<dbReference type="EMBL" id="FNHB01000001">
    <property type="protein sequence ID" value="SDL86844.1"/>
    <property type="molecule type" value="Genomic_DNA"/>
</dbReference>
<accession>A0A1G9NKF4</accession>